<proteinExistence type="predicted"/>
<keyword evidence="2" id="KW-1185">Reference proteome</keyword>
<evidence type="ECO:0000313" key="1">
    <source>
        <dbReference type="EMBL" id="TRW95008.1"/>
    </source>
</evidence>
<dbReference type="RefSeq" id="WP_127028321.1">
    <property type="nucleotide sequence ID" value="NZ_RYFG02000093.1"/>
</dbReference>
<gene>
    <name evidence="1" type="ORF">EKO24_010610</name>
</gene>
<dbReference type="EMBL" id="RYFG02000093">
    <property type="protein sequence ID" value="TRW95008.1"/>
    <property type="molecule type" value="Genomic_DNA"/>
</dbReference>
<reference evidence="1 2" key="1">
    <citation type="journal article" date="2019" name="Antonie Van Leeuwenhoek">
        <title>Description of 'Ca. Methylobacter oryzae' KRF1, a novel species from the environmentally important Methylobacter clade 2.</title>
        <authorList>
            <person name="Khatri K."/>
            <person name="Mohite J.A."/>
            <person name="Pandit P.S."/>
            <person name="Bahulikar R."/>
            <person name="Rahalkar M.C."/>
        </authorList>
    </citation>
    <scope>NUCLEOTIDE SEQUENCE [LARGE SCALE GENOMIC DNA]</scope>
    <source>
        <strain evidence="1 2">KRF1</strain>
    </source>
</reference>
<protein>
    <submittedName>
        <fullName evidence="1">Uncharacterized protein</fullName>
    </submittedName>
</protein>
<dbReference type="Proteomes" id="UP000733744">
    <property type="component" value="Unassembled WGS sequence"/>
</dbReference>
<organism evidence="1 2">
    <name type="scientific">Candidatus Methylobacter oryzae</name>
    <dbReference type="NCBI Taxonomy" id="2497749"/>
    <lineage>
        <taxon>Bacteria</taxon>
        <taxon>Pseudomonadati</taxon>
        <taxon>Pseudomonadota</taxon>
        <taxon>Gammaproteobacteria</taxon>
        <taxon>Methylococcales</taxon>
        <taxon>Methylococcaceae</taxon>
        <taxon>Methylobacter</taxon>
    </lineage>
</organism>
<accession>A0ABY3CBN2</accession>
<sequence length="76" mass="8487">MLTLTLDEYDFLLRLLGSFCYSEKRITTQIFAKLQFLLADSGDACRHPAQSPEVVGQGGILTGQEDIDFMQCHSSD</sequence>
<evidence type="ECO:0000313" key="2">
    <source>
        <dbReference type="Proteomes" id="UP000733744"/>
    </source>
</evidence>
<comment type="caution">
    <text evidence="1">The sequence shown here is derived from an EMBL/GenBank/DDBJ whole genome shotgun (WGS) entry which is preliminary data.</text>
</comment>
<name>A0ABY3CBN2_9GAMM</name>